<feature type="transmembrane region" description="Helical" evidence="2">
    <location>
        <begin position="16"/>
        <end position="36"/>
    </location>
</feature>
<dbReference type="SUPFAM" id="SSF63817">
    <property type="entry name" value="Sortase"/>
    <property type="match status" value="1"/>
</dbReference>
<evidence type="ECO:0000313" key="3">
    <source>
        <dbReference type="EMBL" id="RXJ73838.1"/>
    </source>
</evidence>
<dbReference type="OrthoDB" id="9790661at2"/>
<keyword evidence="1" id="KW-0378">Hydrolase</keyword>
<dbReference type="NCBIfam" id="TIGR03784">
    <property type="entry name" value="marine_sortase"/>
    <property type="match status" value="1"/>
</dbReference>
<keyword evidence="4" id="KW-1185">Reference proteome</keyword>
<dbReference type="EMBL" id="PEIB01000006">
    <property type="protein sequence ID" value="RXJ73838.1"/>
    <property type="molecule type" value="Genomic_DNA"/>
</dbReference>
<dbReference type="Proteomes" id="UP000290287">
    <property type="component" value="Unassembled WGS sequence"/>
</dbReference>
<sequence length="204" mass="22860">MTRNLFCYLNQYDDKAWWNCTLSSLSAGLLLAAVIFSTQAAWIKGKAWFAQYLIEDVWITQQHTGERVAPWPWADTYPAARLLLPGQNPLYVLAGVSGRNLAFGPTLQLFTAQPGEHGNIVVYGHNDTHFASLEKLKPGQIIRLENASGETVFYRVSLSEVISEHDTEWVTENSDDVLTLVTCYPFSSATFNGPERYVVVADRV</sequence>
<organism evidence="3 4">
    <name type="scientific">Veronia nyctiphanis</name>
    <dbReference type="NCBI Taxonomy" id="1278244"/>
    <lineage>
        <taxon>Bacteria</taxon>
        <taxon>Pseudomonadati</taxon>
        <taxon>Pseudomonadota</taxon>
        <taxon>Gammaproteobacteria</taxon>
        <taxon>Vibrionales</taxon>
        <taxon>Vibrionaceae</taxon>
        <taxon>Veronia</taxon>
    </lineage>
</organism>
<accession>A0A4V1LT37</accession>
<dbReference type="CDD" id="cd05828">
    <property type="entry name" value="Sortase_D_1"/>
    <property type="match status" value="1"/>
</dbReference>
<dbReference type="Gene3D" id="2.40.260.10">
    <property type="entry name" value="Sortase"/>
    <property type="match status" value="1"/>
</dbReference>
<dbReference type="InterPro" id="IPR023365">
    <property type="entry name" value="Sortase_dom-sf"/>
</dbReference>
<dbReference type="AlphaFoldDB" id="A0A4V1LT37"/>
<evidence type="ECO:0000313" key="4">
    <source>
        <dbReference type="Proteomes" id="UP000290287"/>
    </source>
</evidence>
<dbReference type="Pfam" id="PF04203">
    <property type="entry name" value="Sortase"/>
    <property type="match status" value="1"/>
</dbReference>
<dbReference type="GO" id="GO:0016787">
    <property type="term" value="F:hydrolase activity"/>
    <property type="evidence" value="ECO:0007669"/>
    <property type="project" value="UniProtKB-KW"/>
</dbReference>
<comment type="caution">
    <text evidence="3">The sequence shown here is derived from an EMBL/GenBank/DDBJ whole genome shotgun (WGS) entry which is preliminary data.</text>
</comment>
<evidence type="ECO:0000256" key="2">
    <source>
        <dbReference type="SAM" id="Phobius"/>
    </source>
</evidence>
<keyword evidence="2" id="KW-1133">Transmembrane helix</keyword>
<name>A0A4V1LT37_9GAMM</name>
<proteinExistence type="predicted"/>
<gene>
    <name evidence="3" type="ORF">CS022_07580</name>
</gene>
<dbReference type="InterPro" id="IPR022445">
    <property type="entry name" value="Sortase_proteobact_type"/>
</dbReference>
<dbReference type="InterPro" id="IPR041999">
    <property type="entry name" value="Sortase_D_1"/>
</dbReference>
<keyword evidence="2" id="KW-0472">Membrane</keyword>
<dbReference type="NCBIfam" id="TIGR01076">
    <property type="entry name" value="sortase_fam"/>
    <property type="match status" value="1"/>
</dbReference>
<protein>
    <submittedName>
        <fullName evidence="3">Class GN sortase</fullName>
    </submittedName>
</protein>
<dbReference type="InterPro" id="IPR005754">
    <property type="entry name" value="Sortase"/>
</dbReference>
<reference evidence="3 4" key="1">
    <citation type="submission" date="2017-10" db="EMBL/GenBank/DDBJ databases">
        <title>Nyctiphanis sp. nov., isolated from the stomach of the euphausiid Nyctiphanes simplex (Hansen, 1911) in the Gulf of California.</title>
        <authorList>
            <person name="Gomez-Gil B."/>
            <person name="Aguilar-Mendez M."/>
            <person name="Lopez-Cortes A."/>
            <person name="Gomez-Gutierrez J."/>
            <person name="Roque A."/>
            <person name="Lang E."/>
            <person name="Gonzalez-Castillo A."/>
        </authorList>
    </citation>
    <scope>NUCLEOTIDE SEQUENCE [LARGE SCALE GENOMIC DNA]</scope>
    <source>
        <strain evidence="3 4">CAIM 600</strain>
    </source>
</reference>
<dbReference type="RefSeq" id="WP_129121770.1">
    <property type="nucleotide sequence ID" value="NZ_PEIB01000006.1"/>
</dbReference>
<evidence type="ECO:0000256" key="1">
    <source>
        <dbReference type="ARBA" id="ARBA00022801"/>
    </source>
</evidence>
<keyword evidence="2" id="KW-0812">Transmembrane</keyword>